<evidence type="ECO:0000313" key="12">
    <source>
        <dbReference type="EMBL" id="CAJ0573808.1"/>
    </source>
</evidence>
<feature type="domain" description="PDEase" evidence="11">
    <location>
        <begin position="357"/>
        <end position="681"/>
    </location>
</feature>
<keyword evidence="5" id="KW-0114">cAMP</keyword>
<feature type="binding site" evidence="7">
    <location>
        <position position="639"/>
    </location>
    <ligand>
        <name>AMP</name>
        <dbReference type="ChEBI" id="CHEBI:456215"/>
    </ligand>
</feature>
<evidence type="ECO:0000259" key="11">
    <source>
        <dbReference type="PROSITE" id="PS51845"/>
    </source>
</evidence>
<sequence>MPWCCARGAATPLLSEPGRPVPDPFGPMLIQPNPAALVITAGTGEGIFIERLKHSGWQLTIAPPHQAEPLCVQLRPHLVLIDNRLPDLTTMAKQLHQISNVDDTFFVVISEKPLSEKRRRSLAHAEILHNILWNSRDTSLVEWVSRMTTRLRVVPALFAVLDEADQAVEVIDDSRVVLYVNRAYENVTGCLRGEVIGQQESDVRRKSLPRPREDDRRRSSDWKCIRVPSSSCSNQYVYVKRRSLDGGIYRDVSLKSIRSQAMIEAPISEVISMLRDAAGRCEGESAQLVKDAVKVLSSHELYLPNLQKIRDGDQRVAAQYYDGLVRVGTLHHPPRHRKRSVVDAYKDKRDFLGSHGERRRVSADVKNALENDHLWNYDILQLERVTEHHALSQLGMKIFERWKVADVLQCQEDILARWLNTIEMHYHAGNAYHNATHAADVLQATSYFLDQPTVADHVIDTHGVAALLAAAVHDLDHPGRGNAFLINTRQSLAILYNDQSVLENHHVALAFQLTLQQNSNVNIFGALSRDEFSTMRAAVVEMVLATDIRRHFEYLAKFNQMNIVDVADEQREQNSMIVCNMLVKCADISNPCRDWVTCQKWAYRIVEEYFEQTREEKEKGLPLTMEFFDRESCCVPVTQTGFVDMFVREAFSCWSEFAHLPQLLHILDQNYEHWKQMQPGWTPANNIGLLS</sequence>
<evidence type="ECO:0000256" key="7">
    <source>
        <dbReference type="PIRSR" id="PIRSR623088-2"/>
    </source>
</evidence>
<evidence type="ECO:0000256" key="4">
    <source>
        <dbReference type="ARBA" id="ARBA00022801"/>
    </source>
</evidence>
<dbReference type="PROSITE" id="PS50112">
    <property type="entry name" value="PAS"/>
    <property type="match status" value="1"/>
</dbReference>
<evidence type="ECO:0000256" key="3">
    <source>
        <dbReference type="ARBA" id="ARBA00022723"/>
    </source>
</evidence>
<dbReference type="EC" id="3.1.4.-" evidence="9"/>
<dbReference type="GO" id="GO:0046872">
    <property type="term" value="F:metal ion binding"/>
    <property type="evidence" value="ECO:0007669"/>
    <property type="project" value="UniProtKB-KW"/>
</dbReference>
<reference evidence="12" key="1">
    <citation type="submission" date="2023-06" db="EMBL/GenBank/DDBJ databases">
        <authorList>
            <person name="Delattre M."/>
        </authorList>
    </citation>
    <scope>NUCLEOTIDE SEQUENCE</scope>
    <source>
        <strain evidence="12">AF72</strain>
    </source>
</reference>
<feature type="non-terminal residue" evidence="12">
    <location>
        <position position="1"/>
    </location>
</feature>
<evidence type="ECO:0000256" key="9">
    <source>
        <dbReference type="RuleBase" id="RU363067"/>
    </source>
</evidence>
<dbReference type="InterPro" id="IPR013767">
    <property type="entry name" value="PAS_fold"/>
</dbReference>
<dbReference type="Gene3D" id="3.30.450.20">
    <property type="entry name" value="PAS domain"/>
    <property type="match status" value="1"/>
</dbReference>
<feature type="active site" description="Proton donor" evidence="6">
    <location>
        <position position="433"/>
    </location>
</feature>
<feature type="binding site" evidence="7">
    <location>
        <position position="587"/>
    </location>
    <ligand>
        <name>AMP</name>
        <dbReference type="ChEBI" id="CHEBI:456215"/>
    </ligand>
</feature>
<proteinExistence type="inferred from homology"/>
<dbReference type="PRINTS" id="PR00387">
    <property type="entry name" value="PDIESTERASE1"/>
</dbReference>
<dbReference type="InterPro" id="IPR002073">
    <property type="entry name" value="PDEase_catalytic_dom"/>
</dbReference>
<feature type="binding site" evidence="8">
    <location>
        <position position="474"/>
    </location>
    <ligand>
        <name>Zn(2+)</name>
        <dbReference type="ChEBI" id="CHEBI:29105"/>
        <label>1</label>
    </ligand>
</feature>
<dbReference type="PROSITE" id="PS00126">
    <property type="entry name" value="PDEASE_I_1"/>
    <property type="match status" value="1"/>
</dbReference>
<dbReference type="PANTHER" id="PTHR11347">
    <property type="entry name" value="CYCLIC NUCLEOTIDE PHOSPHODIESTERASE"/>
    <property type="match status" value="1"/>
</dbReference>
<evidence type="ECO:0000313" key="13">
    <source>
        <dbReference type="Proteomes" id="UP001177023"/>
    </source>
</evidence>
<feature type="domain" description="PAS" evidence="10">
    <location>
        <begin position="160"/>
        <end position="199"/>
    </location>
</feature>
<feature type="binding site" evidence="8">
    <location>
        <position position="474"/>
    </location>
    <ligand>
        <name>Zn(2+)</name>
        <dbReference type="ChEBI" id="CHEBI:29105"/>
        <label>2</label>
    </ligand>
</feature>
<dbReference type="Pfam" id="PF00233">
    <property type="entry name" value="PDEase_I"/>
    <property type="match status" value="1"/>
</dbReference>
<dbReference type="EMBL" id="CATQJA010002624">
    <property type="protein sequence ID" value="CAJ0573808.1"/>
    <property type="molecule type" value="Genomic_DNA"/>
</dbReference>
<dbReference type="InterPro" id="IPR023174">
    <property type="entry name" value="PDEase_CS"/>
</dbReference>
<dbReference type="SMART" id="SM00471">
    <property type="entry name" value="HDc"/>
    <property type="match status" value="1"/>
</dbReference>
<dbReference type="CDD" id="cd00077">
    <property type="entry name" value="HDc"/>
    <property type="match status" value="1"/>
</dbReference>
<evidence type="ECO:0000256" key="5">
    <source>
        <dbReference type="ARBA" id="ARBA00023149"/>
    </source>
</evidence>
<dbReference type="GO" id="GO:0004114">
    <property type="term" value="F:3',5'-cyclic-nucleotide phosphodiesterase activity"/>
    <property type="evidence" value="ECO:0007669"/>
    <property type="project" value="InterPro"/>
</dbReference>
<dbReference type="PROSITE" id="PS51845">
    <property type="entry name" value="PDEASE_I_2"/>
    <property type="match status" value="1"/>
</dbReference>
<dbReference type="GO" id="GO:0006355">
    <property type="term" value="P:regulation of DNA-templated transcription"/>
    <property type="evidence" value="ECO:0007669"/>
    <property type="project" value="InterPro"/>
</dbReference>
<dbReference type="InterPro" id="IPR035965">
    <property type="entry name" value="PAS-like_dom_sf"/>
</dbReference>
<feature type="binding site" evidence="7">
    <location>
        <position position="474"/>
    </location>
    <ligand>
        <name>AMP</name>
        <dbReference type="ChEBI" id="CHEBI:456215"/>
    </ligand>
</feature>
<accession>A0AA36G2T1</accession>
<evidence type="ECO:0000259" key="10">
    <source>
        <dbReference type="PROSITE" id="PS50112"/>
    </source>
</evidence>
<dbReference type="AlphaFoldDB" id="A0AA36G2T1"/>
<comment type="similarity">
    <text evidence="2">Belongs to the cyclic nucleotide phosphodiesterase family. PDE8 subfamily.</text>
</comment>
<keyword evidence="4 9" id="KW-0378">Hydrolase</keyword>
<comment type="caution">
    <text evidence="12">The sequence shown here is derived from an EMBL/GenBank/DDBJ whole genome shotgun (WGS) entry which is preliminary data.</text>
</comment>
<name>A0AA36G2T1_9BILA</name>
<organism evidence="12 13">
    <name type="scientific">Mesorhabditis spiculigera</name>
    <dbReference type="NCBI Taxonomy" id="96644"/>
    <lineage>
        <taxon>Eukaryota</taxon>
        <taxon>Metazoa</taxon>
        <taxon>Ecdysozoa</taxon>
        <taxon>Nematoda</taxon>
        <taxon>Chromadorea</taxon>
        <taxon>Rhabditida</taxon>
        <taxon>Rhabditina</taxon>
        <taxon>Rhabditomorpha</taxon>
        <taxon>Rhabditoidea</taxon>
        <taxon>Rhabditidae</taxon>
        <taxon>Mesorhabditinae</taxon>
        <taxon>Mesorhabditis</taxon>
    </lineage>
</organism>
<feature type="binding site" evidence="8">
    <location>
        <position position="437"/>
    </location>
    <ligand>
        <name>Zn(2+)</name>
        <dbReference type="ChEBI" id="CHEBI:29105"/>
        <label>1</label>
    </ligand>
</feature>
<evidence type="ECO:0000256" key="2">
    <source>
        <dbReference type="ARBA" id="ARBA00006437"/>
    </source>
</evidence>
<evidence type="ECO:0000256" key="8">
    <source>
        <dbReference type="PIRSR" id="PIRSR623088-3"/>
    </source>
</evidence>
<feature type="binding site" evidence="7">
    <location>
        <begin position="433"/>
        <end position="437"/>
    </location>
    <ligand>
        <name>AMP</name>
        <dbReference type="ChEBI" id="CHEBI:456215"/>
    </ligand>
</feature>
<keyword evidence="3 8" id="KW-0479">Metal-binding</keyword>
<dbReference type="InterPro" id="IPR000014">
    <property type="entry name" value="PAS"/>
</dbReference>
<evidence type="ECO:0000256" key="1">
    <source>
        <dbReference type="ARBA" id="ARBA00004703"/>
    </source>
</evidence>
<dbReference type="Pfam" id="PF00989">
    <property type="entry name" value="PAS"/>
    <property type="match status" value="1"/>
</dbReference>
<keyword evidence="13" id="KW-1185">Reference proteome</keyword>
<dbReference type="Proteomes" id="UP001177023">
    <property type="component" value="Unassembled WGS sequence"/>
</dbReference>
<dbReference type="SUPFAM" id="SSF55785">
    <property type="entry name" value="PYP-like sensor domain (PAS domain)"/>
    <property type="match status" value="1"/>
</dbReference>
<feature type="binding site" evidence="8">
    <location>
        <position position="473"/>
    </location>
    <ligand>
        <name>Zn(2+)</name>
        <dbReference type="ChEBI" id="CHEBI:29105"/>
        <label>1</label>
    </ligand>
</feature>
<dbReference type="InterPro" id="IPR036971">
    <property type="entry name" value="PDEase_catalytic_dom_sf"/>
</dbReference>
<comment type="pathway">
    <text evidence="1">Purine metabolism; 3',5'-cyclic AMP degradation; AMP from 3',5'-cyclic AMP: step 1/1.</text>
</comment>
<protein>
    <recommendedName>
        <fullName evidence="9">Phosphodiesterase</fullName>
        <ecNumber evidence="9">3.1.4.-</ecNumber>
    </recommendedName>
</protein>
<evidence type="ECO:0000256" key="6">
    <source>
        <dbReference type="PIRSR" id="PIRSR623088-1"/>
    </source>
</evidence>
<comment type="cofactor">
    <cofactor evidence="9">
        <name>a divalent metal cation</name>
        <dbReference type="ChEBI" id="CHEBI:60240"/>
    </cofactor>
    <text evidence="9">Binds 2 divalent metal cations per subunit. Site 1 may preferentially bind zinc ions, while site 2 has a preference for magnesium and/or manganese ions.</text>
</comment>
<dbReference type="InterPro" id="IPR023088">
    <property type="entry name" value="PDEase"/>
</dbReference>
<dbReference type="Gene3D" id="1.10.1300.10">
    <property type="entry name" value="3'5'-cyclic nucleotide phosphodiesterase, catalytic domain"/>
    <property type="match status" value="1"/>
</dbReference>
<dbReference type="InterPro" id="IPR003607">
    <property type="entry name" value="HD/PDEase_dom"/>
</dbReference>
<feature type="binding site" evidence="8">
    <location>
        <position position="587"/>
    </location>
    <ligand>
        <name>Zn(2+)</name>
        <dbReference type="ChEBI" id="CHEBI:29105"/>
        <label>1</label>
    </ligand>
</feature>
<dbReference type="FunFam" id="1.10.1300.10:FF:000020">
    <property type="entry name" value="Phosphodiesterase"/>
    <property type="match status" value="1"/>
</dbReference>
<gene>
    <name evidence="12" type="ORF">MSPICULIGERA_LOCUS12155</name>
</gene>
<dbReference type="SUPFAM" id="SSF109604">
    <property type="entry name" value="HD-domain/PDEase-like"/>
    <property type="match status" value="1"/>
</dbReference>
<dbReference type="GO" id="GO:0007165">
    <property type="term" value="P:signal transduction"/>
    <property type="evidence" value="ECO:0007669"/>
    <property type="project" value="InterPro"/>
</dbReference>